<reference evidence="8 9" key="1">
    <citation type="submission" date="2016-11" db="EMBL/GenBank/DDBJ databases">
        <authorList>
            <person name="Jaros S."/>
            <person name="Januszkiewicz K."/>
            <person name="Wedrychowicz H."/>
        </authorList>
    </citation>
    <scope>NUCLEOTIDE SEQUENCE [LARGE SCALE GENOMIC DNA]</scope>
    <source>
        <strain evidence="8 9">DSM 18119</strain>
    </source>
</reference>
<dbReference type="RefSeq" id="WP_072836275.1">
    <property type="nucleotide sequence ID" value="NZ_FQUU01000014.1"/>
</dbReference>
<dbReference type="Gene3D" id="3.40.140.10">
    <property type="entry name" value="Cytidine Deaminase, domain 2"/>
    <property type="match status" value="1"/>
</dbReference>
<dbReference type="Pfam" id="PF20582">
    <property type="entry name" value="UPF0758_N"/>
    <property type="match status" value="1"/>
</dbReference>
<evidence type="ECO:0000256" key="2">
    <source>
        <dbReference type="ARBA" id="ARBA00022723"/>
    </source>
</evidence>
<evidence type="ECO:0000259" key="7">
    <source>
        <dbReference type="PROSITE" id="PS50249"/>
    </source>
</evidence>
<dbReference type="CDD" id="cd08071">
    <property type="entry name" value="MPN_DUF2466"/>
    <property type="match status" value="1"/>
</dbReference>
<feature type="domain" description="MPN" evidence="7">
    <location>
        <begin position="108"/>
        <end position="230"/>
    </location>
</feature>
<keyword evidence="1" id="KW-0645">Protease</keyword>
<evidence type="ECO:0000256" key="4">
    <source>
        <dbReference type="ARBA" id="ARBA00022833"/>
    </source>
</evidence>
<dbReference type="InterPro" id="IPR025657">
    <property type="entry name" value="RadC_JAB"/>
</dbReference>
<dbReference type="NCBIfam" id="TIGR00608">
    <property type="entry name" value="radc"/>
    <property type="match status" value="1"/>
</dbReference>
<keyword evidence="9" id="KW-1185">Reference proteome</keyword>
<keyword evidence="5" id="KW-0482">Metalloprotease</keyword>
<evidence type="ECO:0000313" key="9">
    <source>
        <dbReference type="Proteomes" id="UP000184048"/>
    </source>
</evidence>
<dbReference type="GO" id="GO:0006508">
    <property type="term" value="P:proteolysis"/>
    <property type="evidence" value="ECO:0007669"/>
    <property type="project" value="UniProtKB-KW"/>
</dbReference>
<evidence type="ECO:0000256" key="3">
    <source>
        <dbReference type="ARBA" id="ARBA00022801"/>
    </source>
</evidence>
<dbReference type="AlphaFoldDB" id="A0A1M5D6A2"/>
<dbReference type="InterPro" id="IPR046778">
    <property type="entry name" value="UPF0758_N"/>
</dbReference>
<gene>
    <name evidence="8" type="ORF">SAMN02745131_03129</name>
</gene>
<dbReference type="GO" id="GO:0046872">
    <property type="term" value="F:metal ion binding"/>
    <property type="evidence" value="ECO:0007669"/>
    <property type="project" value="UniProtKB-KW"/>
</dbReference>
<organism evidence="8 9">
    <name type="scientific">Flavisolibacter ginsengisoli DSM 18119</name>
    <dbReference type="NCBI Taxonomy" id="1121884"/>
    <lineage>
        <taxon>Bacteria</taxon>
        <taxon>Pseudomonadati</taxon>
        <taxon>Bacteroidota</taxon>
        <taxon>Chitinophagia</taxon>
        <taxon>Chitinophagales</taxon>
        <taxon>Chitinophagaceae</taxon>
        <taxon>Flavisolibacter</taxon>
    </lineage>
</organism>
<dbReference type="InterPro" id="IPR037518">
    <property type="entry name" value="MPN"/>
</dbReference>
<dbReference type="STRING" id="1121884.SAMN02745131_03129"/>
<accession>A0A1M5D6A2</accession>
<dbReference type="EMBL" id="FQUU01000014">
    <property type="protein sequence ID" value="SHF62559.1"/>
    <property type="molecule type" value="Genomic_DNA"/>
</dbReference>
<dbReference type="OrthoDB" id="9804482at2"/>
<dbReference type="Proteomes" id="UP000184048">
    <property type="component" value="Unassembled WGS sequence"/>
</dbReference>
<dbReference type="NCBIfam" id="NF000642">
    <property type="entry name" value="PRK00024.1"/>
    <property type="match status" value="1"/>
</dbReference>
<dbReference type="InterPro" id="IPR020891">
    <property type="entry name" value="UPF0758_CS"/>
</dbReference>
<keyword evidence="2" id="KW-0479">Metal-binding</keyword>
<name>A0A1M5D6A2_9BACT</name>
<sequence>MQEQKYSIKQWAIDDRPREKLLTKGPSILSNSELIAILINNGNKQKTAVELAQEVLRLGKDNLNELGKLSVKELMKIKGIGEAKAISIAAAMELGRRRQAMASREKPVITSSADVAGYLQTILRDYKHEVFAVLFLNRSNKINHFQIISEGGITGTVADPRIILKRALEEDAVSLVLCHNHPSGSLKPSRADEDLTFKIKEAAKYFDIKILDHLIVSDDGYYSFADEGLL</sequence>
<keyword evidence="4" id="KW-0862">Zinc</keyword>
<comment type="similarity">
    <text evidence="6">Belongs to the UPF0758 family.</text>
</comment>
<evidence type="ECO:0000313" key="8">
    <source>
        <dbReference type="EMBL" id="SHF62559.1"/>
    </source>
</evidence>
<dbReference type="GO" id="GO:0008237">
    <property type="term" value="F:metallopeptidase activity"/>
    <property type="evidence" value="ECO:0007669"/>
    <property type="project" value="UniProtKB-KW"/>
</dbReference>
<protein>
    <submittedName>
        <fullName evidence="8">DNA repair protein RadC</fullName>
    </submittedName>
</protein>
<evidence type="ECO:0000256" key="1">
    <source>
        <dbReference type="ARBA" id="ARBA00022670"/>
    </source>
</evidence>
<keyword evidence="3" id="KW-0378">Hydrolase</keyword>
<proteinExistence type="inferred from homology"/>
<dbReference type="Pfam" id="PF04002">
    <property type="entry name" value="RadC"/>
    <property type="match status" value="1"/>
</dbReference>
<evidence type="ECO:0000256" key="5">
    <source>
        <dbReference type="ARBA" id="ARBA00023049"/>
    </source>
</evidence>
<dbReference type="PANTHER" id="PTHR30471">
    <property type="entry name" value="DNA REPAIR PROTEIN RADC"/>
    <property type="match status" value="1"/>
</dbReference>
<dbReference type="PANTHER" id="PTHR30471:SF3">
    <property type="entry name" value="UPF0758 PROTEIN YEES-RELATED"/>
    <property type="match status" value="1"/>
</dbReference>
<evidence type="ECO:0000256" key="6">
    <source>
        <dbReference type="RuleBase" id="RU003797"/>
    </source>
</evidence>
<dbReference type="InterPro" id="IPR001405">
    <property type="entry name" value="UPF0758"/>
</dbReference>
<dbReference type="PROSITE" id="PS50249">
    <property type="entry name" value="MPN"/>
    <property type="match status" value="1"/>
</dbReference>
<dbReference type="SUPFAM" id="SSF102712">
    <property type="entry name" value="JAB1/MPN domain"/>
    <property type="match status" value="1"/>
</dbReference>
<dbReference type="PROSITE" id="PS01302">
    <property type="entry name" value="UPF0758"/>
    <property type="match status" value="1"/>
</dbReference>